<evidence type="ECO:0000259" key="1">
    <source>
        <dbReference type="PROSITE" id="PS50995"/>
    </source>
</evidence>
<dbReference type="eggNOG" id="COG1846">
    <property type="taxonomic scope" value="Bacteria"/>
</dbReference>
<dbReference type="STRING" id="764299.STRIC_0323"/>
<dbReference type="EMBL" id="AEUX02000004">
    <property type="protein sequence ID" value="EHI70387.1"/>
    <property type="molecule type" value="Genomic_DNA"/>
</dbReference>
<dbReference type="PANTHER" id="PTHR33164">
    <property type="entry name" value="TRANSCRIPTIONAL REGULATOR, MARR FAMILY"/>
    <property type="match status" value="1"/>
</dbReference>
<dbReference type="AlphaFoldDB" id="G5K147"/>
<comment type="caution">
    <text evidence="2">The sequence shown here is derived from an EMBL/GenBank/DDBJ whole genome shotgun (WGS) entry which is preliminary data.</text>
</comment>
<keyword evidence="3" id="KW-1185">Reference proteome</keyword>
<dbReference type="InterPro" id="IPR000835">
    <property type="entry name" value="HTH_MarR-typ"/>
</dbReference>
<reference evidence="2 3" key="1">
    <citation type="journal article" date="2014" name="Int. J. Syst. Evol. Microbiol.">
        <title>Phylogenomics and the dynamic genome evolution of the genus Streptococcus.</title>
        <authorList>
            <consortium name="The Broad Institute Genome Sequencing Platform"/>
            <person name="Richards V.P."/>
            <person name="Palmer S.R."/>
            <person name="Pavinski Bitar P.D."/>
            <person name="Qin X."/>
            <person name="Weinstock G.M."/>
            <person name="Highlander S.K."/>
            <person name="Town C.D."/>
            <person name="Burne R.A."/>
            <person name="Stanhope M.J."/>
        </authorList>
    </citation>
    <scope>NUCLEOTIDE SEQUENCE [LARGE SCALE GENOMIC DNA]</scope>
    <source>
        <strain evidence="2 3">707-05</strain>
    </source>
</reference>
<dbReference type="SMART" id="SM00347">
    <property type="entry name" value="HTH_MARR"/>
    <property type="match status" value="1"/>
</dbReference>
<dbReference type="Pfam" id="PF01047">
    <property type="entry name" value="MarR"/>
    <property type="match status" value="1"/>
</dbReference>
<evidence type="ECO:0000313" key="2">
    <source>
        <dbReference type="EMBL" id="EHI70387.1"/>
    </source>
</evidence>
<gene>
    <name evidence="2" type="ORF">STRIC_0323</name>
</gene>
<dbReference type="InterPro" id="IPR036388">
    <property type="entry name" value="WH-like_DNA-bd_sf"/>
</dbReference>
<dbReference type="InterPro" id="IPR039422">
    <property type="entry name" value="MarR/SlyA-like"/>
</dbReference>
<protein>
    <submittedName>
        <fullName evidence="2">B-block binding subunit of TFIIIC</fullName>
    </submittedName>
</protein>
<dbReference type="Gene3D" id="1.10.10.10">
    <property type="entry name" value="Winged helix-like DNA-binding domain superfamily/Winged helix DNA-binding domain"/>
    <property type="match status" value="1"/>
</dbReference>
<dbReference type="SUPFAM" id="SSF46785">
    <property type="entry name" value="Winged helix' DNA-binding domain"/>
    <property type="match status" value="1"/>
</dbReference>
<proteinExistence type="predicted"/>
<organism evidence="2 3">
    <name type="scientific">Streptococcus ictaluri 707-05</name>
    <dbReference type="NCBI Taxonomy" id="764299"/>
    <lineage>
        <taxon>Bacteria</taxon>
        <taxon>Bacillati</taxon>
        <taxon>Bacillota</taxon>
        <taxon>Bacilli</taxon>
        <taxon>Lactobacillales</taxon>
        <taxon>Streptococcaceae</taxon>
        <taxon>Streptococcus</taxon>
    </lineage>
</organism>
<name>G5K147_9STRE</name>
<dbReference type="InterPro" id="IPR036390">
    <property type="entry name" value="WH_DNA-bd_sf"/>
</dbReference>
<evidence type="ECO:0000313" key="3">
    <source>
        <dbReference type="Proteomes" id="UP000003330"/>
    </source>
</evidence>
<accession>G5K147</accession>
<dbReference type="PRINTS" id="PR00598">
    <property type="entry name" value="HTHMARR"/>
</dbReference>
<sequence>MHRTLCFFERKNMSYNHLGVLVKMASLAFDRTASHLLSDFDLTPSQFKILKYLSLHQDQDTRQIDIENFFKMSNPTVTGVLNNLEKKGLIERLSHPQDKRSKLIVLNHQASLKASDYLQKSQDIEALFTKGLTPQQEDSLKELLLILINQTTDSTKSKER</sequence>
<dbReference type="PANTHER" id="PTHR33164:SF43">
    <property type="entry name" value="HTH-TYPE TRANSCRIPTIONAL REPRESSOR YETL"/>
    <property type="match status" value="1"/>
</dbReference>
<dbReference type="GO" id="GO:0006950">
    <property type="term" value="P:response to stress"/>
    <property type="evidence" value="ECO:0007669"/>
    <property type="project" value="TreeGrafter"/>
</dbReference>
<feature type="domain" description="HTH marR-type" evidence="1">
    <location>
        <begin position="15"/>
        <end position="149"/>
    </location>
</feature>
<dbReference type="Proteomes" id="UP000003330">
    <property type="component" value="Unassembled WGS sequence"/>
</dbReference>
<dbReference type="GO" id="GO:0003700">
    <property type="term" value="F:DNA-binding transcription factor activity"/>
    <property type="evidence" value="ECO:0007669"/>
    <property type="project" value="InterPro"/>
</dbReference>
<dbReference type="PROSITE" id="PS50995">
    <property type="entry name" value="HTH_MARR_2"/>
    <property type="match status" value="1"/>
</dbReference>